<comment type="caution">
    <text evidence="12">The sequence shown here is derived from an EMBL/GenBank/DDBJ whole genome shotgun (WGS) entry which is preliminary data.</text>
</comment>
<dbReference type="Pfam" id="PF01431">
    <property type="entry name" value="Peptidase_M13"/>
    <property type="match status" value="1"/>
</dbReference>
<sequence>MSIKNTLSNPLTGLAIVISFSLIAIFVAAYLTDLKKKQAKNEVATTMSSIKVSIETVVKLEESDKRKKKPREICNSPECITLSYQLLNWKDSNIDPCDDFQKFVCGKYPKDSEPGNSKSIEKDEKIVPRISDFLNKSDSSDSKSENLMQLYYKKCLENSEKNLETFEETQKLWYQEIFSDIRKVGSWPSAEKNWDESKFDLNEILSKMAESRILNFGLFKLQKDSKSRNLNLVAPGSLRWNKKILEGILNSNEFSTESLEQDLQDVDAFSKKIQDLKNENSNFEDLESLTSHIPSIDFDEIIRKFAKQDEKIEEVLRKKIRVGGSELFFGKHDNLENILKTTSNRTLANFLILKFVQEAVKEIPSDFRSSKSMDCGKIAIHHFPQTAIQIMTKNYDDKKENLKTVSKIFDDVRDSYIEIVRNSTKIPNESKNTILDKLKNMEKKIAYSKEDLDLDKEFGKLDFSTTDSYYTLSKKLIRFKNDKILEYITEESLLDPQDSIQSITPFYNRSQNSMLILVPITDDPVFGPNYPKSSKIASIGSLIAQAIGESIDFTGQDEQRKCLIDQYNQNESGNTHNQTLLMNNLVSQQYAMEATWQTFKNLDSSEERIIPGFKEEDDEKLFFQLYALNSCGQNFNQLFSNMKKFAEVFNCPAGSPMNPDSRCELF</sequence>
<dbReference type="CDD" id="cd08662">
    <property type="entry name" value="M13"/>
    <property type="match status" value="1"/>
</dbReference>
<evidence type="ECO:0000313" key="13">
    <source>
        <dbReference type="Proteomes" id="UP000230233"/>
    </source>
</evidence>
<feature type="domain" description="Peptidase M13 N-terminal" evidence="11">
    <location>
        <begin position="96"/>
        <end position="447"/>
    </location>
</feature>
<dbReference type="Pfam" id="PF05649">
    <property type="entry name" value="Peptidase_M13_N"/>
    <property type="match status" value="1"/>
</dbReference>
<keyword evidence="6" id="KW-0862">Zinc</keyword>
<dbReference type="AlphaFoldDB" id="A0A2G5V987"/>
<organism evidence="12 13">
    <name type="scientific">Caenorhabditis nigoni</name>
    <dbReference type="NCBI Taxonomy" id="1611254"/>
    <lineage>
        <taxon>Eukaryota</taxon>
        <taxon>Metazoa</taxon>
        <taxon>Ecdysozoa</taxon>
        <taxon>Nematoda</taxon>
        <taxon>Chromadorea</taxon>
        <taxon>Rhabditida</taxon>
        <taxon>Rhabditina</taxon>
        <taxon>Rhabditomorpha</taxon>
        <taxon>Rhabditoidea</taxon>
        <taxon>Rhabditidae</taxon>
        <taxon>Peloderinae</taxon>
        <taxon>Caenorhabditis</taxon>
    </lineage>
</organism>
<evidence type="ECO:0000256" key="4">
    <source>
        <dbReference type="ARBA" id="ARBA00022723"/>
    </source>
</evidence>
<evidence type="ECO:0000256" key="5">
    <source>
        <dbReference type="ARBA" id="ARBA00022801"/>
    </source>
</evidence>
<comment type="similarity">
    <text evidence="2">Belongs to the peptidase M13 family.</text>
</comment>
<keyword evidence="9" id="KW-0472">Membrane</keyword>
<gene>
    <name evidence="12" type="primary">Cnig_chr_II.g7195</name>
    <name evidence="12" type="ORF">B9Z55_007195</name>
</gene>
<dbReference type="InterPro" id="IPR024079">
    <property type="entry name" value="MetalloPept_cat_dom_sf"/>
</dbReference>
<dbReference type="SUPFAM" id="SSF55486">
    <property type="entry name" value="Metalloproteases ('zincins'), catalytic domain"/>
    <property type="match status" value="1"/>
</dbReference>
<evidence type="ECO:0008006" key="14">
    <source>
        <dbReference type="Google" id="ProtNLM"/>
    </source>
</evidence>
<accession>A0A2G5V987</accession>
<reference evidence="13" key="1">
    <citation type="submission" date="2017-10" db="EMBL/GenBank/DDBJ databases">
        <title>Rapid genome shrinkage in a self-fertile nematode reveals novel sperm competition proteins.</title>
        <authorList>
            <person name="Yin D."/>
            <person name="Schwarz E.M."/>
            <person name="Thomas C.G."/>
            <person name="Felde R.L."/>
            <person name="Korf I.F."/>
            <person name="Cutter A.D."/>
            <person name="Schartner C.M."/>
            <person name="Ralston E.J."/>
            <person name="Meyer B.J."/>
            <person name="Haag E.S."/>
        </authorList>
    </citation>
    <scope>NUCLEOTIDE SEQUENCE [LARGE SCALE GENOMIC DNA]</scope>
    <source>
        <strain evidence="13">JU1422</strain>
    </source>
</reference>
<evidence type="ECO:0000256" key="1">
    <source>
        <dbReference type="ARBA" id="ARBA00001947"/>
    </source>
</evidence>
<dbReference type="GO" id="GO:0016485">
    <property type="term" value="P:protein processing"/>
    <property type="evidence" value="ECO:0007669"/>
    <property type="project" value="TreeGrafter"/>
</dbReference>
<keyword evidence="9" id="KW-1133">Transmembrane helix</keyword>
<dbReference type="PANTHER" id="PTHR11733">
    <property type="entry name" value="ZINC METALLOPROTEASE FAMILY M13 NEPRILYSIN-RELATED"/>
    <property type="match status" value="1"/>
</dbReference>
<keyword evidence="13" id="KW-1185">Reference proteome</keyword>
<comment type="cofactor">
    <cofactor evidence="1">
        <name>Zn(2+)</name>
        <dbReference type="ChEBI" id="CHEBI:29105"/>
    </cofactor>
</comment>
<feature type="coiled-coil region" evidence="8">
    <location>
        <begin position="259"/>
        <end position="286"/>
    </location>
</feature>
<keyword evidence="8" id="KW-0175">Coiled coil</keyword>
<keyword evidence="9" id="KW-0812">Transmembrane</keyword>
<dbReference type="Gene3D" id="3.40.390.10">
    <property type="entry name" value="Collagenase (Catalytic Domain)"/>
    <property type="match status" value="1"/>
</dbReference>
<name>A0A2G5V987_9PELO</name>
<dbReference type="Gene3D" id="1.10.1380.10">
    <property type="entry name" value="Neutral endopeptidase , domain2"/>
    <property type="match status" value="1"/>
</dbReference>
<dbReference type="STRING" id="1611254.A0A2G5V987"/>
<dbReference type="GO" id="GO:0004222">
    <property type="term" value="F:metalloendopeptidase activity"/>
    <property type="evidence" value="ECO:0007669"/>
    <property type="project" value="InterPro"/>
</dbReference>
<dbReference type="GO" id="GO:0046872">
    <property type="term" value="F:metal ion binding"/>
    <property type="evidence" value="ECO:0007669"/>
    <property type="project" value="UniProtKB-KW"/>
</dbReference>
<dbReference type="GO" id="GO:0005886">
    <property type="term" value="C:plasma membrane"/>
    <property type="evidence" value="ECO:0007669"/>
    <property type="project" value="TreeGrafter"/>
</dbReference>
<dbReference type="Proteomes" id="UP000230233">
    <property type="component" value="Chromosome II"/>
</dbReference>
<evidence type="ECO:0000256" key="2">
    <source>
        <dbReference type="ARBA" id="ARBA00007357"/>
    </source>
</evidence>
<proteinExistence type="inferred from homology"/>
<evidence type="ECO:0000256" key="6">
    <source>
        <dbReference type="ARBA" id="ARBA00022833"/>
    </source>
</evidence>
<dbReference type="PANTHER" id="PTHR11733:SF7">
    <property type="entry name" value="NEPRILYSIN METALLOPEPTIDASE FAMILY-RELATED"/>
    <property type="match status" value="1"/>
</dbReference>
<evidence type="ECO:0000259" key="10">
    <source>
        <dbReference type="Pfam" id="PF01431"/>
    </source>
</evidence>
<dbReference type="EMBL" id="PDUG01000002">
    <property type="protein sequence ID" value="PIC48086.1"/>
    <property type="molecule type" value="Genomic_DNA"/>
</dbReference>
<dbReference type="InterPro" id="IPR042089">
    <property type="entry name" value="Peptidase_M13_dom_2"/>
</dbReference>
<dbReference type="InterPro" id="IPR018497">
    <property type="entry name" value="Peptidase_M13_C"/>
</dbReference>
<dbReference type="PROSITE" id="PS51885">
    <property type="entry name" value="NEPRILYSIN"/>
    <property type="match status" value="1"/>
</dbReference>
<keyword evidence="5" id="KW-0378">Hydrolase</keyword>
<keyword evidence="4" id="KW-0479">Metal-binding</keyword>
<evidence type="ECO:0000256" key="7">
    <source>
        <dbReference type="ARBA" id="ARBA00023049"/>
    </source>
</evidence>
<keyword evidence="3" id="KW-0645">Protease</keyword>
<evidence type="ECO:0000256" key="8">
    <source>
        <dbReference type="SAM" id="Coils"/>
    </source>
</evidence>
<dbReference type="InterPro" id="IPR008753">
    <property type="entry name" value="Peptidase_M13_N"/>
</dbReference>
<feature type="transmembrane region" description="Helical" evidence="9">
    <location>
        <begin position="12"/>
        <end position="31"/>
    </location>
</feature>
<dbReference type="InterPro" id="IPR000718">
    <property type="entry name" value="Peptidase_M13"/>
</dbReference>
<evidence type="ECO:0000256" key="3">
    <source>
        <dbReference type="ARBA" id="ARBA00022670"/>
    </source>
</evidence>
<dbReference type="OrthoDB" id="5831609at2759"/>
<protein>
    <recommendedName>
        <fullName evidence="14">Peptidase M13 C-terminal domain-containing protein</fullName>
    </recommendedName>
</protein>
<evidence type="ECO:0000313" key="12">
    <source>
        <dbReference type="EMBL" id="PIC48086.1"/>
    </source>
</evidence>
<keyword evidence="7" id="KW-0482">Metalloprotease</keyword>
<evidence type="ECO:0000259" key="11">
    <source>
        <dbReference type="Pfam" id="PF05649"/>
    </source>
</evidence>
<feature type="domain" description="Peptidase M13 C-terminal" evidence="10">
    <location>
        <begin position="506"/>
        <end position="632"/>
    </location>
</feature>
<evidence type="ECO:0000256" key="9">
    <source>
        <dbReference type="SAM" id="Phobius"/>
    </source>
</evidence>